<keyword evidence="2" id="KW-1133">Transmembrane helix</keyword>
<evidence type="ECO:0000256" key="2">
    <source>
        <dbReference type="SAM" id="Phobius"/>
    </source>
</evidence>
<evidence type="ECO:0000313" key="5">
    <source>
        <dbReference type="RefSeq" id="XP_022320931.1"/>
    </source>
</evidence>
<gene>
    <name evidence="4 5" type="primary">LOC111123112</name>
</gene>
<protein>
    <submittedName>
        <fullName evidence="4 5">Uncharacterized protein LOC111123112 isoform X1</fullName>
    </submittedName>
</protein>
<keyword evidence="3" id="KW-1185">Reference proteome</keyword>
<dbReference type="KEGG" id="cvn:111123112"/>
<dbReference type="GeneID" id="111123112"/>
<feature type="region of interest" description="Disordered" evidence="1">
    <location>
        <begin position="1"/>
        <end position="152"/>
    </location>
</feature>
<reference evidence="4 5" key="1">
    <citation type="submission" date="2025-04" db="UniProtKB">
        <authorList>
            <consortium name="RefSeq"/>
        </authorList>
    </citation>
    <scope>IDENTIFICATION</scope>
    <source>
        <tissue evidence="4 5">Whole sample</tissue>
    </source>
</reference>
<keyword evidence="2" id="KW-0472">Membrane</keyword>
<dbReference type="RefSeq" id="XP_022320929.1">
    <property type="nucleotide sequence ID" value="XM_022465221.1"/>
</dbReference>
<dbReference type="AlphaFoldDB" id="A0A8B8D099"/>
<dbReference type="RefSeq" id="XP_022320931.1">
    <property type="nucleotide sequence ID" value="XM_022465223.1"/>
</dbReference>
<feature type="transmembrane region" description="Helical" evidence="2">
    <location>
        <begin position="260"/>
        <end position="283"/>
    </location>
</feature>
<feature type="transmembrane region" description="Helical" evidence="2">
    <location>
        <begin position="417"/>
        <end position="438"/>
    </location>
</feature>
<feature type="compositionally biased region" description="Basic and acidic residues" evidence="1">
    <location>
        <begin position="70"/>
        <end position="102"/>
    </location>
</feature>
<dbReference type="Proteomes" id="UP000694844">
    <property type="component" value="Chromosome 3"/>
</dbReference>
<dbReference type="OrthoDB" id="6133340at2759"/>
<evidence type="ECO:0000313" key="3">
    <source>
        <dbReference type="Proteomes" id="UP000694844"/>
    </source>
</evidence>
<keyword evidence="2" id="KW-0812">Transmembrane</keyword>
<sequence length="461" mass="52583">MSREQKIPNYDGPQRFLPGLNHASDTYFQSQDGKEKKRKNPRNPKIQNNDGPLSSFPESNHPSYNNFQIKEGRLAPLDNKERQSEKSKRREYDSTENGEFRNKLPPLGKVPVASNNPGGSGKYPHMTLPDEYSNDPRKNPGKQTQQVHSKKPKSKTIRTGIFLTFEILAMIAAFVLVFFCDEISKVNSCELERALDSIHLDYTPHPCQYHEIKEKLKIPFGFGVGYLVIKGVIFASFAGFKYGWLEKGGQEKKDRWKSPFHIIIAGVSFSFFLTFLLISILVVHENKEQTNVNFDALGSSMLSWLQNRFTSDDLNSGDTISTAWNDFFIQYDCCAVYQVTGTTNDFDRTPWCTTSGSCQATSSQIPKTCCKSVTKDNYQNASSGCHASVNPGTYKQSCLSRMKTLSIVNINESQVNVLFYFLLILMLSQFWQFCLALWDRYHHKKHIIRLGIKSNNHEEHD</sequence>
<feature type="compositionally biased region" description="Polar residues" evidence="1">
    <location>
        <begin position="46"/>
        <end position="68"/>
    </location>
</feature>
<feature type="transmembrane region" description="Helical" evidence="2">
    <location>
        <begin position="218"/>
        <end position="240"/>
    </location>
</feature>
<evidence type="ECO:0000313" key="4">
    <source>
        <dbReference type="RefSeq" id="XP_022320929.1"/>
    </source>
</evidence>
<proteinExistence type="predicted"/>
<evidence type="ECO:0000256" key="1">
    <source>
        <dbReference type="SAM" id="MobiDB-lite"/>
    </source>
</evidence>
<accession>A0A8B8D099</accession>
<name>A0A8B8D099_CRAVI</name>
<organism evidence="3 4">
    <name type="scientific">Crassostrea virginica</name>
    <name type="common">Eastern oyster</name>
    <dbReference type="NCBI Taxonomy" id="6565"/>
    <lineage>
        <taxon>Eukaryota</taxon>
        <taxon>Metazoa</taxon>
        <taxon>Spiralia</taxon>
        <taxon>Lophotrochozoa</taxon>
        <taxon>Mollusca</taxon>
        <taxon>Bivalvia</taxon>
        <taxon>Autobranchia</taxon>
        <taxon>Pteriomorphia</taxon>
        <taxon>Ostreida</taxon>
        <taxon>Ostreoidea</taxon>
        <taxon>Ostreidae</taxon>
        <taxon>Crassostrea</taxon>
    </lineage>
</organism>
<feature type="transmembrane region" description="Helical" evidence="2">
    <location>
        <begin position="160"/>
        <end position="179"/>
    </location>
</feature>